<dbReference type="RefSeq" id="WP_096434504.1">
    <property type="nucleotide sequence ID" value="NZ_NTJD01000013.1"/>
</dbReference>
<dbReference type="Proteomes" id="UP000243507">
    <property type="component" value="Unassembled WGS sequence"/>
</dbReference>
<protein>
    <submittedName>
        <fullName evidence="1">Uncharacterized protein</fullName>
    </submittedName>
</protein>
<proteinExistence type="predicted"/>
<comment type="caution">
    <text evidence="1">The sequence shown here is derived from an EMBL/GenBank/DDBJ whole genome shotgun (WGS) entry which is preliminary data.</text>
</comment>
<accession>A0A2A4CMT9</accession>
<dbReference type="AlphaFoldDB" id="A0A2A4CMT9"/>
<gene>
    <name evidence="1" type="ORF">CLN94_13460</name>
</gene>
<evidence type="ECO:0000313" key="1">
    <source>
        <dbReference type="EMBL" id="PCD75572.1"/>
    </source>
</evidence>
<reference evidence="1 2" key="1">
    <citation type="submission" date="2017-09" db="EMBL/GenBank/DDBJ databases">
        <title>A multilocus sequence analysis scheme for characterization of bacteria in the genus Thioclava.</title>
        <authorList>
            <person name="Liu Y."/>
            <person name="Shao Z."/>
        </authorList>
    </citation>
    <scope>NUCLEOTIDE SEQUENCE [LARGE SCALE GENOMIC DNA]</scope>
    <source>
        <strain evidence="1 2">CAU 1312</strain>
    </source>
</reference>
<keyword evidence="2" id="KW-1185">Reference proteome</keyword>
<dbReference type="EMBL" id="NTJD01000013">
    <property type="protein sequence ID" value="PCD75572.1"/>
    <property type="molecule type" value="Genomic_DNA"/>
</dbReference>
<evidence type="ECO:0000313" key="2">
    <source>
        <dbReference type="Proteomes" id="UP000243507"/>
    </source>
</evidence>
<sequence length="92" mass="10081">MKIILSPQVRFDAAPMALERMGDSLTINGETVALQIEPDDETPLHPALVGWPSREESEWVVTLLYPIPPDAAEAARFPEPIMVRGDGMIATP</sequence>
<organism evidence="1 2">
    <name type="scientific">Pseudothioclava arenosa</name>
    <dbReference type="NCBI Taxonomy" id="1795308"/>
    <lineage>
        <taxon>Bacteria</taxon>
        <taxon>Pseudomonadati</taxon>
        <taxon>Pseudomonadota</taxon>
        <taxon>Alphaproteobacteria</taxon>
        <taxon>Rhodobacterales</taxon>
        <taxon>Paracoccaceae</taxon>
        <taxon>Pseudothioclava</taxon>
    </lineage>
</organism>
<dbReference type="OrthoDB" id="8373799at2"/>
<name>A0A2A4CMT9_9RHOB</name>